<comment type="caution">
    <text evidence="4">The sequence shown here is derived from an EMBL/GenBank/DDBJ whole genome shotgun (WGS) entry which is preliminary data.</text>
</comment>
<dbReference type="Proteomes" id="UP001634007">
    <property type="component" value="Unassembled WGS sequence"/>
</dbReference>
<evidence type="ECO:0000313" key="5">
    <source>
        <dbReference type="Proteomes" id="UP001634007"/>
    </source>
</evidence>
<sequence>MVLGLRSKSRKSVALHVDYLIHVEQIKPWPQSPISAQSVLVQWENDDSSGSFPCSAEDGKIVIGESLKLPVTLCKEASKRRSSSDGFQKNCLEFSLYESLKNRAVKGQLLGSAVINLADYGVIQETANASIPVSCKKSLKNAAQPVLYISIQPCDVDSSSSSPKSRLSKEVSLEKPGNGSVLAQVNDEDVEITSFTDDDLDGDVPIHSSQITSTSLPENVVTSLSRDDKRELAKSDNGKQVANREDALLLEVANSSQEKLFAAEAVEHGKASSSSPSTDSLDTGNHAQGLQHMRELYHKENTRLQEPIRYKLHERIPDESDGIREGSRAESEGDVIRCFSDGSSSNAPNSGRDIDTELVRSTLSQDHENNWSSNKDGPSPPLQMLLGSFSVKDEDEQQENGLAEQTLKKKKHFRDVASGFLKRDTRKQVAFSRDAADEMVDFVDSNELKHGKDANLLSNPSDNFKLLVKSAVAKEAKRIHPRRDDEKSATFSAINDKKKLAGFSANEAKLENRIAMLEEELREAAAIEASLYSVVAEHGSSSNKVHSPARRLSRFYFHACKLNSPSKRGSAARAVVSGLVLVSKACGNDVPRLTFWLSNAITLRAIITLAAGKLLGEECVGNKVNKETLVGSSVRGIDKDDVSEYADVWENPLAFAVALERVESWIFSRIVESVWWQTVTPHMQPSAAKGSNSRKIHGNFSVDLWKKAFKDARERLCPIRAGGHECGCLPLLARLVMEQVIGRLDVAMFNAILRGSDDEMPTDPVSDPISDSKVLPIPAGKSGFRPAIQLKNAIGDWSRWLADLFDIDEDDSLEDRNKNGGSKKQEGGTSFKAFPLLNALSDLMKLPFDLLADRSARKEVLLTLSLSLSACLHVCSCVINFTNILFAFCKFCPAFGVPLIMRVLDNFVPDEYSPNPVPEALIETLDSEDHLDEDEQLITSIPHIASPTAYVPPPASSLGAVIGDMGNQSLSRTGSSVLRKSYTSDDELDELDSPIDSIIHDGGRVLPTSPLPNWMLERKSGRKVVRYRLLKEVWRDGE</sequence>
<feature type="compositionally biased region" description="Basic and acidic residues" evidence="2">
    <location>
        <begin position="225"/>
        <end position="239"/>
    </location>
</feature>
<name>A0ABD3JKM2_EUCGL</name>
<feature type="compositionally biased region" description="Polar residues" evidence="2">
    <location>
        <begin position="364"/>
        <end position="376"/>
    </location>
</feature>
<evidence type="ECO:0000259" key="3">
    <source>
        <dbReference type="PROSITE" id="PS51840"/>
    </source>
</evidence>
<reference evidence="4 5" key="1">
    <citation type="submission" date="2024-11" db="EMBL/GenBank/DDBJ databases">
        <title>Chromosome-level genome assembly of Eucalyptus globulus Labill. provides insights into its genome evolution.</title>
        <authorList>
            <person name="Li X."/>
        </authorList>
    </citation>
    <scope>NUCLEOTIDE SEQUENCE [LARGE SCALE GENOMIC DNA]</scope>
    <source>
        <strain evidence="4">CL2024</strain>
        <tissue evidence="4">Fresh tender leaves</tissue>
    </source>
</reference>
<proteinExistence type="predicted"/>
<feature type="coiled-coil region" evidence="1">
    <location>
        <begin position="500"/>
        <end position="527"/>
    </location>
</feature>
<organism evidence="4 5">
    <name type="scientific">Eucalyptus globulus</name>
    <name type="common">Tasmanian blue gum</name>
    <dbReference type="NCBI Taxonomy" id="34317"/>
    <lineage>
        <taxon>Eukaryota</taxon>
        <taxon>Viridiplantae</taxon>
        <taxon>Streptophyta</taxon>
        <taxon>Embryophyta</taxon>
        <taxon>Tracheophyta</taxon>
        <taxon>Spermatophyta</taxon>
        <taxon>Magnoliopsida</taxon>
        <taxon>eudicotyledons</taxon>
        <taxon>Gunneridae</taxon>
        <taxon>Pentapetalae</taxon>
        <taxon>rosids</taxon>
        <taxon>malvids</taxon>
        <taxon>Myrtales</taxon>
        <taxon>Myrtaceae</taxon>
        <taxon>Myrtoideae</taxon>
        <taxon>Eucalypteae</taxon>
        <taxon>Eucalyptus</taxon>
    </lineage>
</organism>
<keyword evidence="1" id="KW-0175">Coiled coil</keyword>
<keyword evidence="5" id="KW-1185">Reference proteome</keyword>
<evidence type="ECO:0000313" key="4">
    <source>
        <dbReference type="EMBL" id="KAL3728611.1"/>
    </source>
</evidence>
<dbReference type="EMBL" id="JBJKBG010000008">
    <property type="protein sequence ID" value="KAL3728610.1"/>
    <property type="molecule type" value="Genomic_DNA"/>
</dbReference>
<feature type="region of interest" description="Disordered" evidence="2">
    <location>
        <begin position="308"/>
        <end position="332"/>
    </location>
</feature>
<protein>
    <recommendedName>
        <fullName evidence="3">C2 NT-type domain-containing protein</fullName>
    </recommendedName>
</protein>
<feature type="region of interest" description="Disordered" evidence="2">
    <location>
        <begin position="155"/>
        <end position="180"/>
    </location>
</feature>
<evidence type="ECO:0000256" key="1">
    <source>
        <dbReference type="SAM" id="Coils"/>
    </source>
</evidence>
<gene>
    <name evidence="4" type="ORF">ACJRO7_033228</name>
</gene>
<dbReference type="Pfam" id="PF10358">
    <property type="entry name" value="NT-C2"/>
    <property type="match status" value="1"/>
</dbReference>
<feature type="region of interest" description="Disordered" evidence="2">
    <location>
        <begin position="195"/>
        <end position="239"/>
    </location>
</feature>
<feature type="domain" description="C2 NT-type" evidence="3">
    <location>
        <begin position="7"/>
        <end position="155"/>
    </location>
</feature>
<dbReference type="AlphaFoldDB" id="A0ABD3JKM2"/>
<dbReference type="PANTHER" id="PTHR31344:SF13">
    <property type="entry name" value="EEIG1_EHBP1 PROTEIN AMINO-TERMINAL DOMAIN PROTEIN"/>
    <property type="match status" value="1"/>
</dbReference>
<dbReference type="EMBL" id="JBJKBG010000008">
    <property type="protein sequence ID" value="KAL3728611.1"/>
    <property type="molecule type" value="Genomic_DNA"/>
</dbReference>
<feature type="compositionally biased region" description="Polar residues" evidence="2">
    <location>
        <begin position="207"/>
        <end position="224"/>
    </location>
</feature>
<dbReference type="InterPro" id="IPR019448">
    <property type="entry name" value="NT-C2"/>
</dbReference>
<dbReference type="PROSITE" id="PS51840">
    <property type="entry name" value="C2_NT"/>
    <property type="match status" value="1"/>
</dbReference>
<feature type="region of interest" description="Disordered" evidence="2">
    <location>
        <begin position="364"/>
        <end position="385"/>
    </location>
</feature>
<evidence type="ECO:0000256" key="2">
    <source>
        <dbReference type="SAM" id="MobiDB-lite"/>
    </source>
</evidence>
<dbReference type="InterPro" id="IPR021827">
    <property type="entry name" value="Nup186/Nup192/Nup205"/>
</dbReference>
<feature type="region of interest" description="Disordered" evidence="2">
    <location>
        <begin position="265"/>
        <end position="285"/>
    </location>
</feature>
<feature type="compositionally biased region" description="Low complexity" evidence="2">
    <location>
        <begin position="272"/>
        <end position="283"/>
    </location>
</feature>
<dbReference type="PANTHER" id="PTHR31344">
    <property type="entry name" value="NUCLEAR PORE COMPLEX PROTEIN NUP205"/>
    <property type="match status" value="1"/>
</dbReference>
<accession>A0ABD3JKM2</accession>